<gene>
    <name evidence="5" type="ORF">LSP00402_LOCUS13540</name>
</gene>
<protein>
    <recommendedName>
        <fullName evidence="4">Proteasome subunit beta</fullName>
    </recommendedName>
</protein>
<dbReference type="GO" id="GO:0005634">
    <property type="term" value="C:nucleus"/>
    <property type="evidence" value="ECO:0007669"/>
    <property type="project" value="UniProtKB-SubCell"/>
</dbReference>
<dbReference type="Gene3D" id="3.60.20.10">
    <property type="entry name" value="Glutamine Phosphoribosylpyrophosphate, subunit 1, domain 1"/>
    <property type="match status" value="1"/>
</dbReference>
<dbReference type="PANTHER" id="PTHR32194">
    <property type="entry name" value="METALLOPROTEASE TLDD"/>
    <property type="match status" value="1"/>
</dbReference>
<dbReference type="GO" id="GO:0043161">
    <property type="term" value="P:proteasome-mediated ubiquitin-dependent protein catabolic process"/>
    <property type="evidence" value="ECO:0007669"/>
    <property type="project" value="InterPro"/>
</dbReference>
<dbReference type="PANTHER" id="PTHR32194:SF10">
    <property type="entry name" value="PROTEASOME SUBUNIT BETA TYPE-3"/>
    <property type="match status" value="1"/>
</dbReference>
<dbReference type="AlphaFoldDB" id="A0A7S2TU38"/>
<evidence type="ECO:0000313" key="5">
    <source>
        <dbReference type="EMBL" id="CAD9769557.1"/>
    </source>
</evidence>
<dbReference type="InterPro" id="IPR023333">
    <property type="entry name" value="Proteasome_suB-type"/>
</dbReference>
<comment type="function">
    <text evidence="4">Component of the proteasome, a multicatalytic proteinase complex which is characterized by its ability to cleave peptides with Arg, Phe, Tyr, Leu, and Glu adjacent to the leaving group at neutral or slightly basic pH. The proteasome has an ATP-dependent proteolytic activity.</text>
</comment>
<keyword evidence="2 4" id="KW-0647">Proteasome</keyword>
<dbReference type="SUPFAM" id="SSF56235">
    <property type="entry name" value="N-terminal nucleophile aminohydrolases (Ntn hydrolases)"/>
    <property type="match status" value="1"/>
</dbReference>
<organism evidence="5">
    <name type="scientific">Lotharella oceanica</name>
    <dbReference type="NCBI Taxonomy" id="641309"/>
    <lineage>
        <taxon>Eukaryota</taxon>
        <taxon>Sar</taxon>
        <taxon>Rhizaria</taxon>
        <taxon>Cercozoa</taxon>
        <taxon>Chlorarachniophyceae</taxon>
        <taxon>Lotharella</taxon>
    </lineage>
</organism>
<name>A0A7S2TU38_9EUKA</name>
<comment type="similarity">
    <text evidence="4">Belongs to the peptidase T1B family.</text>
</comment>
<evidence type="ECO:0000256" key="2">
    <source>
        <dbReference type="ARBA" id="ARBA00022942"/>
    </source>
</evidence>
<evidence type="ECO:0000256" key="1">
    <source>
        <dbReference type="ARBA" id="ARBA00022490"/>
    </source>
</evidence>
<dbReference type="GO" id="GO:0005737">
    <property type="term" value="C:cytoplasm"/>
    <property type="evidence" value="ECO:0007669"/>
    <property type="project" value="UniProtKB-SubCell"/>
</dbReference>
<dbReference type="Pfam" id="PF00227">
    <property type="entry name" value="Proteasome"/>
    <property type="match status" value="1"/>
</dbReference>
<evidence type="ECO:0000256" key="3">
    <source>
        <dbReference type="ARBA" id="ARBA00023242"/>
    </source>
</evidence>
<comment type="subunit">
    <text evidence="4">Component of the proteasome complex.</text>
</comment>
<reference evidence="5" key="1">
    <citation type="submission" date="2021-01" db="EMBL/GenBank/DDBJ databases">
        <authorList>
            <person name="Corre E."/>
            <person name="Pelletier E."/>
            <person name="Niang G."/>
            <person name="Scheremetjew M."/>
            <person name="Finn R."/>
            <person name="Kale V."/>
            <person name="Holt S."/>
            <person name="Cochrane G."/>
            <person name="Meng A."/>
            <person name="Brown T."/>
            <person name="Cohen L."/>
        </authorList>
    </citation>
    <scope>NUCLEOTIDE SEQUENCE</scope>
    <source>
        <strain evidence="5">CCMP622</strain>
    </source>
</reference>
<evidence type="ECO:0000256" key="4">
    <source>
        <dbReference type="RuleBase" id="RU004203"/>
    </source>
</evidence>
<dbReference type="PROSITE" id="PS00854">
    <property type="entry name" value="PROTEASOME_BETA_1"/>
    <property type="match status" value="1"/>
</dbReference>
<dbReference type="EMBL" id="HBHP01021755">
    <property type="protein sequence ID" value="CAD9769557.1"/>
    <property type="molecule type" value="Transcribed_RNA"/>
</dbReference>
<proteinExistence type="inferred from homology"/>
<dbReference type="InterPro" id="IPR029055">
    <property type="entry name" value="Ntn_hydrolases_N"/>
</dbReference>
<dbReference type="PROSITE" id="PS51476">
    <property type="entry name" value="PROTEASOME_BETA_2"/>
    <property type="match status" value="1"/>
</dbReference>
<dbReference type="GO" id="GO:0019774">
    <property type="term" value="C:proteasome core complex, beta-subunit complex"/>
    <property type="evidence" value="ECO:0007669"/>
    <property type="project" value="InterPro"/>
</dbReference>
<accession>A0A7S2TU38</accession>
<keyword evidence="1 4" id="KW-0963">Cytoplasm</keyword>
<dbReference type="InterPro" id="IPR033811">
    <property type="entry name" value="Proteasome_beta_3"/>
</dbReference>
<sequence>MSIMQYNGSGIVAMCGKDCVAIASDMRYGIQQQTIACDMHKVFKMTDNIFIGLSGLITDMQTLKQKFDFRMKMYSLRENRPMRPKIFSNLVSTILYEKRFGPFFCEPVIAGLDEKEGPFISAMDLIGAPVFAKDFVVAGTAGEELYGVCEAFWKPDMGPDELFETISQSLLAAVDRDCLAGWGAIVHVITKKGVITKKLKSRQD</sequence>
<dbReference type="CDD" id="cd03759">
    <property type="entry name" value="proteasome_beta_type_3"/>
    <property type="match status" value="1"/>
</dbReference>
<dbReference type="InterPro" id="IPR001353">
    <property type="entry name" value="Proteasome_sua/b"/>
</dbReference>
<dbReference type="InterPro" id="IPR016050">
    <property type="entry name" value="Proteasome_bsu_CS"/>
</dbReference>
<keyword evidence="3 4" id="KW-0539">Nucleus</keyword>
<dbReference type="FunFam" id="3.60.20.10:FF:000003">
    <property type="entry name" value="Proteasome subunit beta type-3"/>
    <property type="match status" value="1"/>
</dbReference>
<comment type="subcellular location">
    <subcellularLocation>
        <location evidence="4">Cytoplasm</location>
    </subcellularLocation>
    <subcellularLocation>
        <location evidence="4">Nucleus</location>
    </subcellularLocation>
</comment>